<sequence length="108" mass="11178">MQAIEEFDDAQIVDRKDEWNVLVINAGIAHEAAENAAGGLQHVGDDLPASADRREVTLDLSPVTGQVNADDGLAGAAQAAGDGRPHSGLGSGDDDWMHGSLSPDSMLC</sequence>
<feature type="region of interest" description="Disordered" evidence="1">
    <location>
        <begin position="64"/>
        <end position="108"/>
    </location>
</feature>
<keyword evidence="3" id="KW-1185">Reference proteome</keyword>
<dbReference type="EMBL" id="LN890655">
    <property type="protein sequence ID" value="CUS04270.2"/>
    <property type="molecule type" value="Genomic_DNA"/>
</dbReference>
<protein>
    <submittedName>
        <fullName evidence="2">Uncharacterized protein</fullName>
    </submittedName>
</protein>
<evidence type="ECO:0000313" key="3">
    <source>
        <dbReference type="Proteomes" id="UP000215027"/>
    </source>
</evidence>
<dbReference type="AlphaFoldDB" id="A0A160T676"/>
<gene>
    <name evidence="2" type="ORF">CFX0092_A2392</name>
</gene>
<evidence type="ECO:0000313" key="2">
    <source>
        <dbReference type="EMBL" id="CUS04270.2"/>
    </source>
</evidence>
<reference evidence="2" key="1">
    <citation type="submission" date="2016-01" db="EMBL/GenBank/DDBJ databases">
        <authorList>
            <person name="Mcilroy J.S."/>
            <person name="Karst M S."/>
            <person name="Albertsen M."/>
        </authorList>
    </citation>
    <scope>NUCLEOTIDE SEQUENCE</scope>
    <source>
        <strain evidence="2">Cfx-K</strain>
    </source>
</reference>
<dbReference type="Proteomes" id="UP000215027">
    <property type="component" value="Chromosome I"/>
</dbReference>
<organism evidence="2 3">
    <name type="scientific">Candidatus Promineifilum breve</name>
    <dbReference type="NCBI Taxonomy" id="1806508"/>
    <lineage>
        <taxon>Bacteria</taxon>
        <taxon>Bacillati</taxon>
        <taxon>Chloroflexota</taxon>
        <taxon>Ardenticatenia</taxon>
        <taxon>Candidatus Promineifilales</taxon>
        <taxon>Candidatus Promineifilaceae</taxon>
        <taxon>Candidatus Promineifilum</taxon>
    </lineage>
</organism>
<proteinExistence type="predicted"/>
<accession>A0A160T676</accession>
<name>A0A160T676_9CHLR</name>
<feature type="compositionally biased region" description="Low complexity" evidence="1">
    <location>
        <begin position="69"/>
        <end position="82"/>
    </location>
</feature>
<dbReference type="KEGG" id="pbf:CFX0092_A2392"/>
<evidence type="ECO:0000256" key="1">
    <source>
        <dbReference type="SAM" id="MobiDB-lite"/>
    </source>
</evidence>